<dbReference type="InterPro" id="IPR029044">
    <property type="entry name" value="Nucleotide-diphossugar_trans"/>
</dbReference>
<keyword evidence="4" id="KW-1185">Reference proteome</keyword>
<proteinExistence type="predicted"/>
<keyword evidence="3" id="KW-0548">Nucleotidyltransferase</keyword>
<dbReference type="SUPFAM" id="SSF53448">
    <property type="entry name" value="Nucleotide-diphospho-sugar transferases"/>
    <property type="match status" value="1"/>
</dbReference>
<accession>A0ABP9WJ48</accession>
<name>A0ABP9WJ48_9MICO</name>
<evidence type="ECO:0000313" key="3">
    <source>
        <dbReference type="EMBL" id="GAA5519861.1"/>
    </source>
</evidence>
<dbReference type="PANTHER" id="PTHR19136:SF81">
    <property type="entry name" value="MOLYBDENUM COFACTOR GUANYLYLTRANSFERASE"/>
    <property type="match status" value="1"/>
</dbReference>
<dbReference type="Proteomes" id="UP001426770">
    <property type="component" value="Unassembled WGS sequence"/>
</dbReference>
<comment type="caution">
    <text evidence="3">The sequence shown here is derived from an EMBL/GenBank/DDBJ whole genome shotgun (WGS) entry which is preliminary data.</text>
</comment>
<evidence type="ECO:0000256" key="1">
    <source>
        <dbReference type="ARBA" id="ARBA00022679"/>
    </source>
</evidence>
<protein>
    <submittedName>
        <fullName evidence="3">Molybdenum cofactor guanylyltransferase</fullName>
    </submittedName>
</protein>
<dbReference type="GO" id="GO:0016779">
    <property type="term" value="F:nucleotidyltransferase activity"/>
    <property type="evidence" value="ECO:0007669"/>
    <property type="project" value="UniProtKB-KW"/>
</dbReference>
<dbReference type="EMBL" id="BAABRR010000014">
    <property type="protein sequence ID" value="GAA5519861.1"/>
    <property type="molecule type" value="Genomic_DNA"/>
</dbReference>
<evidence type="ECO:0000259" key="2">
    <source>
        <dbReference type="Pfam" id="PF12804"/>
    </source>
</evidence>
<dbReference type="RefSeq" id="WP_345380224.1">
    <property type="nucleotide sequence ID" value="NZ_BAABRR010000014.1"/>
</dbReference>
<dbReference type="Gene3D" id="3.90.550.10">
    <property type="entry name" value="Spore Coat Polysaccharide Biosynthesis Protein SpsA, Chain A"/>
    <property type="match status" value="1"/>
</dbReference>
<evidence type="ECO:0000313" key="4">
    <source>
        <dbReference type="Proteomes" id="UP001426770"/>
    </source>
</evidence>
<sequence>MPEDSSLAWDAVVIAGGAGSRLGGASKPELVVGGVALVDRTLAAVAGARAVMLVGGPRREGVGWTVEDPPRSGPAAAVAAGVAALAAAARGGGAGAGAGAPAGPAPWTVVLGVDTPRAEQAVQALLAAREGDGGASPVGATSFDGAWLVDGEGREQPLVAVYRTRVLAAHAEGDLIGASLRRLVGGLAMIAVPDTAGLSRDLDTWDDARFWKETLG</sequence>
<reference evidence="3 4" key="1">
    <citation type="submission" date="2024-02" db="EMBL/GenBank/DDBJ databases">
        <title>Lysinimicrobium sediminis NBRC 112286.</title>
        <authorList>
            <person name="Ichikawa N."/>
            <person name="Katano-Makiyama Y."/>
            <person name="Hidaka K."/>
        </authorList>
    </citation>
    <scope>NUCLEOTIDE SEQUENCE [LARGE SCALE GENOMIC DNA]</scope>
    <source>
        <strain evidence="3 4">NBRC 112286</strain>
    </source>
</reference>
<dbReference type="Pfam" id="PF12804">
    <property type="entry name" value="NTP_transf_3"/>
    <property type="match status" value="1"/>
</dbReference>
<feature type="domain" description="MobA-like NTP transferase" evidence="2">
    <location>
        <begin position="11"/>
        <end position="183"/>
    </location>
</feature>
<gene>
    <name evidence="3" type="primary">mobA</name>
    <name evidence="3" type="ORF">Lsed01_02319</name>
</gene>
<dbReference type="PANTHER" id="PTHR19136">
    <property type="entry name" value="MOLYBDENUM COFACTOR GUANYLYLTRANSFERASE"/>
    <property type="match status" value="1"/>
</dbReference>
<dbReference type="InterPro" id="IPR025877">
    <property type="entry name" value="MobA-like_NTP_Trfase"/>
</dbReference>
<organism evidence="3 4">
    <name type="scientific">Demequina sediminis</name>
    <dbReference type="NCBI Taxonomy" id="1930058"/>
    <lineage>
        <taxon>Bacteria</taxon>
        <taxon>Bacillati</taxon>
        <taxon>Actinomycetota</taxon>
        <taxon>Actinomycetes</taxon>
        <taxon>Micrococcales</taxon>
        <taxon>Demequinaceae</taxon>
        <taxon>Demequina</taxon>
    </lineage>
</organism>
<keyword evidence="1" id="KW-0808">Transferase</keyword>